<name>A0A7S8C487_9HYPH</name>
<reference evidence="6 7" key="1">
    <citation type="submission" date="2020-06" db="EMBL/GenBank/DDBJ databases">
        <title>Genome sequence of 2 isolates from Red Sea Mangroves.</title>
        <authorList>
            <person name="Sefrji F."/>
            <person name="Michoud G."/>
            <person name="Merlino G."/>
            <person name="Daffonchio D."/>
        </authorList>
    </citation>
    <scope>NUCLEOTIDE SEQUENCE [LARGE SCALE GENOMIC DNA]</scope>
    <source>
        <strain evidence="6 7">R1DC25</strain>
    </source>
</reference>
<dbReference type="SUPFAM" id="SSF46785">
    <property type="entry name" value="Winged helix' DNA-binding domain"/>
    <property type="match status" value="1"/>
</dbReference>
<dbReference type="CDD" id="cd08432">
    <property type="entry name" value="PBP2_GcdR_TrpI_HvrB_AmpR_like"/>
    <property type="match status" value="1"/>
</dbReference>
<keyword evidence="4" id="KW-0804">Transcription</keyword>
<gene>
    <name evidence="6" type="primary">gcvA</name>
    <name evidence="6" type="ORF">HW532_10360</name>
</gene>
<dbReference type="PANTHER" id="PTHR30537">
    <property type="entry name" value="HTH-TYPE TRANSCRIPTIONAL REGULATOR"/>
    <property type="match status" value="1"/>
</dbReference>
<organism evidence="6 7">
    <name type="scientific">Kaustia mangrovi</name>
    <dbReference type="NCBI Taxonomy" id="2593653"/>
    <lineage>
        <taxon>Bacteria</taxon>
        <taxon>Pseudomonadati</taxon>
        <taxon>Pseudomonadota</taxon>
        <taxon>Alphaproteobacteria</taxon>
        <taxon>Hyphomicrobiales</taxon>
        <taxon>Parvibaculaceae</taxon>
        <taxon>Kaustia</taxon>
    </lineage>
</organism>
<dbReference type="Pfam" id="PF03466">
    <property type="entry name" value="LysR_substrate"/>
    <property type="match status" value="1"/>
</dbReference>
<dbReference type="Pfam" id="PF00126">
    <property type="entry name" value="HTH_1"/>
    <property type="match status" value="1"/>
</dbReference>
<dbReference type="GO" id="GO:0043565">
    <property type="term" value="F:sequence-specific DNA binding"/>
    <property type="evidence" value="ECO:0007669"/>
    <property type="project" value="TreeGrafter"/>
</dbReference>
<comment type="similarity">
    <text evidence="1">Belongs to the LysR transcriptional regulatory family.</text>
</comment>
<dbReference type="NCBIfam" id="NF008352">
    <property type="entry name" value="PRK11139.1"/>
    <property type="match status" value="1"/>
</dbReference>
<evidence type="ECO:0000256" key="4">
    <source>
        <dbReference type="ARBA" id="ARBA00023163"/>
    </source>
</evidence>
<dbReference type="PRINTS" id="PR00039">
    <property type="entry name" value="HTHLYSR"/>
</dbReference>
<dbReference type="InterPro" id="IPR005119">
    <property type="entry name" value="LysR_subst-bd"/>
</dbReference>
<dbReference type="InterPro" id="IPR000847">
    <property type="entry name" value="LysR_HTH_N"/>
</dbReference>
<dbReference type="EMBL" id="CP058214">
    <property type="protein sequence ID" value="QPC43053.1"/>
    <property type="molecule type" value="Genomic_DNA"/>
</dbReference>
<proteinExistence type="inferred from homology"/>
<evidence type="ECO:0000256" key="2">
    <source>
        <dbReference type="ARBA" id="ARBA00023015"/>
    </source>
</evidence>
<dbReference type="Gene3D" id="1.10.10.10">
    <property type="entry name" value="Winged helix-like DNA-binding domain superfamily/Winged helix DNA-binding domain"/>
    <property type="match status" value="1"/>
</dbReference>
<dbReference type="InterPro" id="IPR036388">
    <property type="entry name" value="WH-like_DNA-bd_sf"/>
</dbReference>
<accession>A0A7S8C487</accession>
<dbReference type="GO" id="GO:0003700">
    <property type="term" value="F:DNA-binding transcription factor activity"/>
    <property type="evidence" value="ECO:0007669"/>
    <property type="project" value="InterPro"/>
</dbReference>
<dbReference type="InterPro" id="IPR058163">
    <property type="entry name" value="LysR-type_TF_proteobact-type"/>
</dbReference>
<keyword evidence="3" id="KW-0238">DNA-binding</keyword>
<dbReference type="GO" id="GO:0006351">
    <property type="term" value="P:DNA-templated transcription"/>
    <property type="evidence" value="ECO:0007669"/>
    <property type="project" value="TreeGrafter"/>
</dbReference>
<dbReference type="PROSITE" id="PS50931">
    <property type="entry name" value="HTH_LYSR"/>
    <property type="match status" value="1"/>
</dbReference>
<dbReference type="Gene3D" id="3.40.190.10">
    <property type="entry name" value="Periplasmic binding protein-like II"/>
    <property type="match status" value="2"/>
</dbReference>
<evidence type="ECO:0000259" key="5">
    <source>
        <dbReference type="PROSITE" id="PS50931"/>
    </source>
</evidence>
<evidence type="ECO:0000313" key="7">
    <source>
        <dbReference type="Proteomes" id="UP000593594"/>
    </source>
</evidence>
<feature type="domain" description="HTH lysR-type" evidence="5">
    <location>
        <begin position="8"/>
        <end position="64"/>
    </location>
</feature>
<dbReference type="SUPFAM" id="SSF53850">
    <property type="entry name" value="Periplasmic binding protein-like II"/>
    <property type="match status" value="1"/>
</dbReference>
<evidence type="ECO:0000313" key="6">
    <source>
        <dbReference type="EMBL" id="QPC43053.1"/>
    </source>
</evidence>
<evidence type="ECO:0000256" key="3">
    <source>
        <dbReference type="ARBA" id="ARBA00023125"/>
    </source>
</evidence>
<protein>
    <submittedName>
        <fullName evidence="6">Transcriptional regulator GcvA</fullName>
    </submittedName>
</protein>
<dbReference type="KEGG" id="kmn:HW532_10360"/>
<dbReference type="PANTHER" id="PTHR30537:SF74">
    <property type="entry name" value="HTH-TYPE TRANSCRIPTIONAL REGULATOR TRPI"/>
    <property type="match status" value="1"/>
</dbReference>
<keyword evidence="7" id="KW-1185">Reference proteome</keyword>
<dbReference type="Proteomes" id="UP000593594">
    <property type="component" value="Chromosome"/>
</dbReference>
<dbReference type="InterPro" id="IPR036390">
    <property type="entry name" value="WH_DNA-bd_sf"/>
</dbReference>
<evidence type="ECO:0000256" key="1">
    <source>
        <dbReference type="ARBA" id="ARBA00009437"/>
    </source>
</evidence>
<dbReference type="AlphaFoldDB" id="A0A7S8C487"/>
<keyword evidence="2" id="KW-0805">Transcription regulation</keyword>
<sequence>MGLVMSLPPLPAIRCFEAAARHLSFTRAAEELGMTQAAVSYQIRVLEERLGPLFLRRARGVELTQAGRQLAPAISEAFATLRAAFEDLNQSVEGVLNISAVNTLGSNWLVPRIGAFQLAHPGIAVRLEVTGRLTDFAREEIDVGIRVGAGEWPGLVSHWLMNMRYTPMLSPRLLDRAGRLEAPADLLSLPLIEASDPWWLDWFTAAGVPDPDLDGRGDIRLGTQHLAANAALGGQGVAILSPEFYSEEIAEGRLVQPFPLIMTSSASYWLVYPHARRQSPKIRAFRDWLLEVVARDVGPERIAGTGSPPC</sequence>